<feature type="signal peptide" evidence="5">
    <location>
        <begin position="1"/>
        <end position="20"/>
    </location>
</feature>
<keyword evidence="4" id="KW-0325">Glycoprotein</keyword>
<gene>
    <name evidence="6" type="ORF">AKAME5_001469000</name>
</gene>
<name>A0AAD3N0V2_LATJO</name>
<evidence type="ECO:0000256" key="3">
    <source>
        <dbReference type="ARBA" id="ARBA00022729"/>
    </source>
</evidence>
<evidence type="ECO:0000256" key="4">
    <source>
        <dbReference type="ARBA" id="ARBA00023180"/>
    </source>
</evidence>
<sequence length="589" mass="65629">MMKTLCVAVVVLSLTSVCQSASLACEKLLKPVDKGPDLSGRWYLIAVSSDICLAPLVYALWPSIAVNITSKETPNNYDVDLKLSTYGYCINGSGNFYYGNNTIFEFADAPTDEPNVLLQSGCPDCVVMRRNETSEHLLLFSRRQNVSADELKEFETQADCLGWYKPEVLNSGHEYENCTVVDDIIEVCQSASLACERLLKPVDKGPDLSGRWYLIAMSSDICLVPGLINSLFLPSIAVDITSKETPNIYQYDFKINMYGYCTNESDSFFYGNNAMFNVDSNNAATGEPEVLLQSGCPDCVVTKGNDIVDTLMLYSRRKTVTAAELKEFETQADCLGWVKPEVLNSDYEYENCKSFDIDSVDIETSVCQSASLACERLLKPVDKGPDLPGRWYLVAMSSNACLPAAIFNTVFWPSIAADFTSKGTPNIYDGNIKIKMYGRCDNKTVSLFYGNNTILEVDSNNTSSSEPGLLLLQSSCPDCLVIKEDAYISTFLLLSRRKTVTSAELKEFATQADCLGWYKPEVFNSDHEYENCTARLGNNIDEDTSELSGTMFERLKNIYTVSFNCLSEKFLYYPNVALGWAQQKWASLW</sequence>
<dbReference type="PANTHER" id="PTHR11967:SF2">
    <property type="entry name" value="ALPHA-1-ACID GLYCOPROTEIN 1"/>
    <property type="match status" value="1"/>
</dbReference>
<comment type="subcellular location">
    <subcellularLocation>
        <location evidence="1">Secreted</location>
    </subcellularLocation>
</comment>
<keyword evidence="2" id="KW-0964">Secreted</keyword>
<accession>A0AAD3N0V2</accession>
<dbReference type="PROSITE" id="PS51257">
    <property type="entry name" value="PROKAR_LIPOPROTEIN"/>
    <property type="match status" value="1"/>
</dbReference>
<reference evidence="6" key="1">
    <citation type="submission" date="2022-08" db="EMBL/GenBank/DDBJ databases">
        <title>Genome sequencing of akame (Lates japonicus).</title>
        <authorList>
            <person name="Hashiguchi Y."/>
            <person name="Takahashi H."/>
        </authorList>
    </citation>
    <scope>NUCLEOTIDE SEQUENCE</scope>
    <source>
        <strain evidence="6">Kochi</strain>
    </source>
</reference>
<evidence type="ECO:0000256" key="1">
    <source>
        <dbReference type="ARBA" id="ARBA00004613"/>
    </source>
</evidence>
<keyword evidence="7" id="KW-1185">Reference proteome</keyword>
<dbReference type="EMBL" id="BRZM01000057">
    <property type="protein sequence ID" value="GLD63036.1"/>
    <property type="molecule type" value="Genomic_DNA"/>
</dbReference>
<proteinExistence type="predicted"/>
<dbReference type="PANTHER" id="PTHR11967">
    <property type="entry name" value="ALPHA-1-ACID GLYCOPROTEIN"/>
    <property type="match status" value="1"/>
</dbReference>
<dbReference type="GO" id="GO:0005576">
    <property type="term" value="C:extracellular region"/>
    <property type="evidence" value="ECO:0007669"/>
    <property type="project" value="UniProtKB-SubCell"/>
</dbReference>
<keyword evidence="3 5" id="KW-0732">Signal</keyword>
<dbReference type="InterPro" id="IPR022734">
    <property type="entry name" value="ApoM"/>
</dbReference>
<evidence type="ECO:0000313" key="7">
    <source>
        <dbReference type="Proteomes" id="UP001279410"/>
    </source>
</evidence>
<dbReference type="AlphaFoldDB" id="A0AAD3N0V2"/>
<dbReference type="Proteomes" id="UP001279410">
    <property type="component" value="Unassembled WGS sequence"/>
</dbReference>
<evidence type="ECO:0000256" key="5">
    <source>
        <dbReference type="SAM" id="SignalP"/>
    </source>
</evidence>
<organism evidence="6 7">
    <name type="scientific">Lates japonicus</name>
    <name type="common">Japanese lates</name>
    <dbReference type="NCBI Taxonomy" id="270547"/>
    <lineage>
        <taxon>Eukaryota</taxon>
        <taxon>Metazoa</taxon>
        <taxon>Chordata</taxon>
        <taxon>Craniata</taxon>
        <taxon>Vertebrata</taxon>
        <taxon>Euteleostomi</taxon>
        <taxon>Actinopterygii</taxon>
        <taxon>Neopterygii</taxon>
        <taxon>Teleostei</taxon>
        <taxon>Neoteleostei</taxon>
        <taxon>Acanthomorphata</taxon>
        <taxon>Carangaria</taxon>
        <taxon>Carangaria incertae sedis</taxon>
        <taxon>Centropomidae</taxon>
        <taxon>Lates</taxon>
    </lineage>
</organism>
<evidence type="ECO:0000313" key="6">
    <source>
        <dbReference type="EMBL" id="GLD63036.1"/>
    </source>
</evidence>
<dbReference type="InterPro" id="IPR012674">
    <property type="entry name" value="Calycin"/>
</dbReference>
<protein>
    <submittedName>
        <fullName evidence="6">Uncharacterized protein</fullName>
    </submittedName>
</protein>
<dbReference type="SUPFAM" id="SSF50814">
    <property type="entry name" value="Lipocalins"/>
    <property type="match status" value="3"/>
</dbReference>
<dbReference type="Gene3D" id="2.40.128.20">
    <property type="match status" value="3"/>
</dbReference>
<evidence type="ECO:0000256" key="2">
    <source>
        <dbReference type="ARBA" id="ARBA00022525"/>
    </source>
</evidence>
<feature type="chain" id="PRO_5042205489" evidence="5">
    <location>
        <begin position="21"/>
        <end position="589"/>
    </location>
</feature>
<comment type="caution">
    <text evidence="6">The sequence shown here is derived from an EMBL/GenBank/DDBJ whole genome shotgun (WGS) entry which is preliminary data.</text>
</comment>
<dbReference type="Pfam" id="PF11032">
    <property type="entry name" value="ApoM"/>
    <property type="match status" value="1"/>
</dbReference>